<organism evidence="9">
    <name type="scientific">Bactrocera dorsalis</name>
    <name type="common">Oriental fruit fly</name>
    <name type="synonym">Dacus dorsalis</name>
    <dbReference type="NCBI Taxonomy" id="27457"/>
    <lineage>
        <taxon>Eukaryota</taxon>
        <taxon>Metazoa</taxon>
        <taxon>Ecdysozoa</taxon>
        <taxon>Arthropoda</taxon>
        <taxon>Hexapoda</taxon>
        <taxon>Insecta</taxon>
        <taxon>Pterygota</taxon>
        <taxon>Neoptera</taxon>
        <taxon>Endopterygota</taxon>
        <taxon>Diptera</taxon>
        <taxon>Brachycera</taxon>
        <taxon>Muscomorpha</taxon>
        <taxon>Tephritoidea</taxon>
        <taxon>Tephritidae</taxon>
        <taxon>Bactrocera</taxon>
        <taxon>Bactrocera</taxon>
    </lineage>
</organism>
<evidence type="ECO:0000256" key="6">
    <source>
        <dbReference type="ARBA" id="ARBA00022989"/>
    </source>
</evidence>
<dbReference type="GeneID" id="105228962"/>
<keyword evidence="5 8" id="KW-0812">Transmembrane</keyword>
<evidence type="ECO:0000256" key="1">
    <source>
        <dbReference type="ARBA" id="ARBA00004167"/>
    </source>
</evidence>
<name>A0A034W147_BACDO</name>
<keyword evidence="3 8" id="KW-0328">Glycosyltransferase</keyword>
<proteinExistence type="inferred from homology"/>
<accession>A0A034W147</accession>
<evidence type="ECO:0000256" key="2">
    <source>
        <dbReference type="ARBA" id="ARBA00007647"/>
    </source>
</evidence>
<reference evidence="9" key="1">
    <citation type="journal article" date="2014" name="BMC Genomics">
        <title>Characterizing the developmental transcriptome of the oriental fruit fly, Bactrocera dorsalis (Diptera: Tephritidae) through comparative genomic analysis with Drosophila melanogaster utilizing modENCODE datasets.</title>
        <authorList>
            <person name="Geib S.M."/>
            <person name="Calla B."/>
            <person name="Hall B."/>
            <person name="Hou S."/>
            <person name="Manoukis N.C."/>
        </authorList>
    </citation>
    <scope>NUCLEOTIDE SEQUENCE</scope>
    <source>
        <strain evidence="9">Punador</strain>
    </source>
</reference>
<keyword evidence="6 8" id="KW-1133">Transmembrane helix</keyword>
<evidence type="ECO:0000256" key="7">
    <source>
        <dbReference type="ARBA" id="ARBA00023136"/>
    </source>
</evidence>
<dbReference type="GO" id="GO:0005737">
    <property type="term" value="C:cytoplasm"/>
    <property type="evidence" value="ECO:0007669"/>
    <property type="project" value="TreeGrafter"/>
</dbReference>
<evidence type="ECO:0000313" key="9">
    <source>
        <dbReference type="EMBL" id="JAC49276.1"/>
    </source>
</evidence>
<keyword evidence="7 8" id="KW-0472">Membrane</keyword>
<dbReference type="InterPro" id="IPR008166">
    <property type="entry name" value="Glyco_transf_92"/>
</dbReference>
<comment type="subcellular location">
    <subcellularLocation>
        <location evidence="1">Membrane</location>
        <topology evidence="1">Single-pass membrane protein</topology>
    </subcellularLocation>
</comment>
<evidence type="ECO:0000256" key="4">
    <source>
        <dbReference type="ARBA" id="ARBA00022679"/>
    </source>
</evidence>
<dbReference type="EC" id="2.4.1.-" evidence="8"/>
<dbReference type="KEGG" id="bdr:105228962"/>
<evidence type="ECO:0000256" key="5">
    <source>
        <dbReference type="ARBA" id="ARBA00022692"/>
    </source>
</evidence>
<dbReference type="AlphaFoldDB" id="A0A034W147"/>
<dbReference type="GO" id="GO:0016020">
    <property type="term" value="C:membrane"/>
    <property type="evidence" value="ECO:0007669"/>
    <property type="project" value="UniProtKB-SubCell"/>
</dbReference>
<dbReference type="PANTHER" id="PTHR21461:SF87">
    <property type="entry name" value="GH12965P"/>
    <property type="match status" value="1"/>
</dbReference>
<evidence type="ECO:0000256" key="3">
    <source>
        <dbReference type="ARBA" id="ARBA00022676"/>
    </source>
</evidence>
<dbReference type="EMBL" id="GAKP01009676">
    <property type="protein sequence ID" value="JAC49276.1"/>
    <property type="molecule type" value="Transcribed_RNA"/>
</dbReference>
<dbReference type="OrthoDB" id="6433308at2759"/>
<dbReference type="RefSeq" id="XP_011207301.2">
    <property type="nucleotide sequence ID" value="XM_011208999.4"/>
</dbReference>
<evidence type="ECO:0000256" key="8">
    <source>
        <dbReference type="RuleBase" id="RU366017"/>
    </source>
</evidence>
<protein>
    <recommendedName>
        <fullName evidence="8">Glycosyltransferase family 92 protein</fullName>
        <ecNumber evidence="8">2.4.1.-</ecNumber>
    </recommendedName>
</protein>
<dbReference type="Pfam" id="PF01697">
    <property type="entry name" value="Glyco_transf_92"/>
    <property type="match status" value="1"/>
</dbReference>
<dbReference type="GO" id="GO:0016757">
    <property type="term" value="F:glycosyltransferase activity"/>
    <property type="evidence" value="ECO:0007669"/>
    <property type="project" value="UniProtKB-UniRule"/>
</dbReference>
<feature type="transmembrane region" description="Helical" evidence="8">
    <location>
        <begin position="7"/>
        <end position="23"/>
    </location>
</feature>
<keyword evidence="4 8" id="KW-0808">Transferase</keyword>
<comment type="similarity">
    <text evidence="2 8">Belongs to the glycosyltransferase 92 family.</text>
</comment>
<dbReference type="PANTHER" id="PTHR21461">
    <property type="entry name" value="GLYCOSYLTRANSFERASE FAMILY 92 PROTEIN"/>
    <property type="match status" value="1"/>
</dbReference>
<sequence length="428" mass="49035">MRKYHQLLLVIISCISIIVLLTYKSENSRLKDVLSAVHFFSRKDADELRLLNNFTAAEDDIINFNRPLPVWQLIGDSFHAYASYYQRNDLVPSGGEVLTLVTGKTGAAVNFRCKAHYDDGRDIQGKFRFQHLNQEDNIDVAFTNYVFYCRLKNDLGEPNSIVYTDLTGDGSNTNRKLRLRFVKSAQGSNVPQTQVAICMDLVSFNMSSSFGKSYSKLIEFFIHHYVVGVNQFIVYNGDELTELILQELMKHKNIHLQSLPFNFPFAHNKNNTSNLRELIKTDCLLRSMHKAKYVTLLEPNEFLFPNAKLSDDNSVLYSLNSYSTSETIYELQTYSVCMDGKNELLSNNSFYDPEVVQPHKINIFRPVVPSSSTSSTTNLAPSLAFAHRYTDCVHVGNDGLHMLQNLLRQDFMNNLIKIRKEVRELMNN</sequence>